<dbReference type="InterPro" id="IPR043128">
    <property type="entry name" value="Rev_trsase/Diguanyl_cyclase"/>
</dbReference>
<keyword evidence="4" id="KW-1185">Reference proteome</keyword>
<evidence type="ECO:0000259" key="2">
    <source>
        <dbReference type="Pfam" id="PF03732"/>
    </source>
</evidence>
<dbReference type="GO" id="GO:0003676">
    <property type="term" value="F:nucleic acid binding"/>
    <property type="evidence" value="ECO:0007669"/>
    <property type="project" value="InterPro"/>
</dbReference>
<comment type="caution">
    <text evidence="3">The sequence shown here is derived from an EMBL/GenBank/DDBJ whole genome shotgun (WGS) entry which is preliminary data.</text>
</comment>
<dbReference type="PANTHER" id="PTHR48475:SF2">
    <property type="entry name" value="RIBONUCLEASE H"/>
    <property type="match status" value="1"/>
</dbReference>
<evidence type="ECO:0000313" key="4">
    <source>
        <dbReference type="Proteomes" id="UP001054252"/>
    </source>
</evidence>
<accession>A0AAV5MHX2</accession>
<reference evidence="3 4" key="1">
    <citation type="journal article" date="2021" name="Commun. Biol.">
        <title>The genome of Shorea leprosula (Dipterocarpaceae) highlights the ecological relevance of drought in aseasonal tropical rainforests.</title>
        <authorList>
            <person name="Ng K.K.S."/>
            <person name="Kobayashi M.J."/>
            <person name="Fawcett J.A."/>
            <person name="Hatakeyama M."/>
            <person name="Paape T."/>
            <person name="Ng C.H."/>
            <person name="Ang C.C."/>
            <person name="Tnah L.H."/>
            <person name="Lee C.T."/>
            <person name="Nishiyama T."/>
            <person name="Sese J."/>
            <person name="O'Brien M.J."/>
            <person name="Copetti D."/>
            <person name="Mohd Noor M.I."/>
            <person name="Ong R.C."/>
            <person name="Putra M."/>
            <person name="Sireger I.Z."/>
            <person name="Indrioko S."/>
            <person name="Kosugi Y."/>
            <person name="Izuno A."/>
            <person name="Isagi Y."/>
            <person name="Lee S.L."/>
            <person name="Shimizu K.K."/>
        </authorList>
    </citation>
    <scope>NUCLEOTIDE SEQUENCE [LARGE SCALE GENOMIC DNA]</scope>
    <source>
        <strain evidence="3">214</strain>
    </source>
</reference>
<dbReference type="Proteomes" id="UP001054252">
    <property type="component" value="Unassembled WGS sequence"/>
</dbReference>
<dbReference type="InterPro" id="IPR036397">
    <property type="entry name" value="RNaseH_sf"/>
</dbReference>
<dbReference type="Pfam" id="PF00078">
    <property type="entry name" value="RVT_1"/>
    <property type="match status" value="1"/>
</dbReference>
<name>A0AAV5MHX2_9ROSI</name>
<dbReference type="Gene3D" id="3.10.10.10">
    <property type="entry name" value="HIV Type 1 Reverse Transcriptase, subunit A, domain 1"/>
    <property type="match status" value="1"/>
</dbReference>
<sequence>MPQFETYDGTKDPDDHLHVFCSVMQAQNALNALMCKIFPSTSRGNAQTWYYSFLLNSISLYAKLVASFATKFSSRRLIRKTTSELIWVAQREGESLKNYMNRLNDAVLEIGSFNQAMGLAAIIQEEYALSGKPTPSKEVRSPTWRDEGQNKKRFKTAQNRVPLPTKCVFIDIGSAPDIMYYHCFQSLGLDPALLQKYDDPIYGFNNQPVPMERVLKLNVAFGSIGRMSLPQFGFWDKQVTPLELAQPEISTTQQVMGVELSNYRPDDKARATPTKEVEESNSDVFAWTPADMPGIPTLVAVHKLSTNPLKKPVAQKRRLFGGERLQAIKKELQKLLQAGFVRRVDYCEWVGNLILVKKSNGKWRMCIDYTNLNEAYLKDCHPLPSIDKLVEAAFGNKRLSLLDPYSGYHQVHMASENEGLYQKMMTIVLRAQIDRNLEVYVDDIVVKSLKAKDHLTDLEETFDNLRRHSIKLNPSKCVFGVESGKFLGFLVSRRGIEVNPQKIKAIEEMKPPKSIKDVQRLTGRVATLHKFISKAADRCLPFFKVLRFAAQKDEAGKPKKFEWTPECQTSFDELKAYLSSPPLLTKAEECEILYLYLGISDIVILHKPECSGRLIKWAVELGEFQITFQQRSSVRGQALADFVVEYTSDEENTDVEVEQWTLYVDGAFNSKGSRAGVVLIGPENFRSEHTLKFNFEATNNMAEHEAFLLGLRLAAELKVRSLQPEVLEVSIDSKTSSWIDPIKAYLQDGTVPSDKQEEVKLRRKASRYTLLDGILYKSSYSLPLLCCLTSYEAEYAIHEINEMVELVNKAILEGIKPRLDQLKAKTEAVIPVELGVPRFRVSHFDLVRNDLLLRENLDLLDKVCQHAGLRIVAYKQKIASFYNKRVQP</sequence>
<evidence type="ECO:0008006" key="5">
    <source>
        <dbReference type="Google" id="ProtNLM"/>
    </source>
</evidence>
<proteinExistence type="predicted"/>
<dbReference type="PANTHER" id="PTHR48475">
    <property type="entry name" value="RIBONUCLEASE H"/>
    <property type="match status" value="1"/>
</dbReference>
<protein>
    <recommendedName>
        <fullName evidence="5">RNase H type-1 domain-containing protein</fullName>
    </recommendedName>
</protein>
<dbReference type="Pfam" id="PF03732">
    <property type="entry name" value="Retrotrans_gag"/>
    <property type="match status" value="1"/>
</dbReference>
<dbReference type="SUPFAM" id="SSF53098">
    <property type="entry name" value="Ribonuclease H-like"/>
    <property type="match status" value="1"/>
</dbReference>
<dbReference type="InterPro" id="IPR043502">
    <property type="entry name" value="DNA/RNA_pol_sf"/>
</dbReference>
<dbReference type="InterPro" id="IPR000477">
    <property type="entry name" value="RT_dom"/>
</dbReference>
<dbReference type="InterPro" id="IPR005162">
    <property type="entry name" value="Retrotrans_gag_dom"/>
</dbReference>
<evidence type="ECO:0000259" key="1">
    <source>
        <dbReference type="Pfam" id="PF00078"/>
    </source>
</evidence>
<gene>
    <name evidence="3" type="ORF">SLEP1_g55875</name>
</gene>
<dbReference type="EMBL" id="BPVZ01000285">
    <property type="protein sequence ID" value="GKV49108.1"/>
    <property type="molecule type" value="Genomic_DNA"/>
</dbReference>
<dbReference type="AlphaFoldDB" id="A0AAV5MHX2"/>
<feature type="domain" description="Retrotransposon gag" evidence="2">
    <location>
        <begin position="36"/>
        <end position="119"/>
    </location>
</feature>
<dbReference type="Gene3D" id="3.30.70.270">
    <property type="match status" value="3"/>
</dbReference>
<dbReference type="CDD" id="cd01647">
    <property type="entry name" value="RT_LTR"/>
    <property type="match status" value="1"/>
</dbReference>
<evidence type="ECO:0000313" key="3">
    <source>
        <dbReference type="EMBL" id="GKV49108.1"/>
    </source>
</evidence>
<feature type="domain" description="Reverse transcriptase" evidence="1">
    <location>
        <begin position="420"/>
        <end position="489"/>
    </location>
</feature>
<dbReference type="InterPro" id="IPR012337">
    <property type="entry name" value="RNaseH-like_sf"/>
</dbReference>
<organism evidence="3 4">
    <name type="scientific">Rubroshorea leprosula</name>
    <dbReference type="NCBI Taxonomy" id="152421"/>
    <lineage>
        <taxon>Eukaryota</taxon>
        <taxon>Viridiplantae</taxon>
        <taxon>Streptophyta</taxon>
        <taxon>Embryophyta</taxon>
        <taxon>Tracheophyta</taxon>
        <taxon>Spermatophyta</taxon>
        <taxon>Magnoliopsida</taxon>
        <taxon>eudicotyledons</taxon>
        <taxon>Gunneridae</taxon>
        <taxon>Pentapetalae</taxon>
        <taxon>rosids</taxon>
        <taxon>malvids</taxon>
        <taxon>Malvales</taxon>
        <taxon>Dipterocarpaceae</taxon>
        <taxon>Rubroshorea</taxon>
    </lineage>
</organism>
<dbReference type="Gene3D" id="3.30.420.10">
    <property type="entry name" value="Ribonuclease H-like superfamily/Ribonuclease H"/>
    <property type="match status" value="1"/>
</dbReference>
<dbReference type="SUPFAM" id="SSF56672">
    <property type="entry name" value="DNA/RNA polymerases"/>
    <property type="match status" value="1"/>
</dbReference>